<evidence type="ECO:0000256" key="6">
    <source>
        <dbReference type="ARBA" id="ARBA00022989"/>
    </source>
</evidence>
<dbReference type="PROSITE" id="PS50920">
    <property type="entry name" value="SOLCAR"/>
    <property type="match status" value="1"/>
</dbReference>
<dbReference type="SUPFAM" id="SSF103506">
    <property type="entry name" value="Mitochondrial carrier"/>
    <property type="match status" value="1"/>
</dbReference>
<evidence type="ECO:0000256" key="3">
    <source>
        <dbReference type="ARBA" id="ARBA00022448"/>
    </source>
</evidence>
<comment type="caution">
    <text evidence="11">The sequence shown here is derived from an EMBL/GenBank/DDBJ whole genome shotgun (WGS) entry which is preliminary data.</text>
</comment>
<evidence type="ECO:0000256" key="5">
    <source>
        <dbReference type="ARBA" id="ARBA00022737"/>
    </source>
</evidence>
<dbReference type="Proteomes" id="UP001530315">
    <property type="component" value="Unassembled WGS sequence"/>
</dbReference>
<dbReference type="InterPro" id="IPR018108">
    <property type="entry name" value="MCP_transmembrane"/>
</dbReference>
<organism evidence="11 12">
    <name type="scientific">Stephanodiscus triporus</name>
    <dbReference type="NCBI Taxonomy" id="2934178"/>
    <lineage>
        <taxon>Eukaryota</taxon>
        <taxon>Sar</taxon>
        <taxon>Stramenopiles</taxon>
        <taxon>Ochrophyta</taxon>
        <taxon>Bacillariophyta</taxon>
        <taxon>Coscinodiscophyceae</taxon>
        <taxon>Thalassiosirophycidae</taxon>
        <taxon>Stephanodiscales</taxon>
        <taxon>Stephanodiscaceae</taxon>
        <taxon>Stephanodiscus</taxon>
    </lineage>
</organism>
<evidence type="ECO:0000256" key="1">
    <source>
        <dbReference type="ARBA" id="ARBA00004225"/>
    </source>
</evidence>
<dbReference type="GO" id="GO:0031966">
    <property type="term" value="C:mitochondrial membrane"/>
    <property type="evidence" value="ECO:0007669"/>
    <property type="project" value="UniProtKB-SubCell"/>
</dbReference>
<dbReference type="Gene3D" id="1.50.40.10">
    <property type="entry name" value="Mitochondrial carrier domain"/>
    <property type="match status" value="2"/>
</dbReference>
<keyword evidence="4 9" id="KW-0812">Transmembrane</keyword>
<accession>A0ABD3NAX1</accession>
<keyword evidence="12" id="KW-1185">Reference proteome</keyword>
<dbReference type="Pfam" id="PF00153">
    <property type="entry name" value="Mito_carr"/>
    <property type="match status" value="3"/>
</dbReference>
<dbReference type="EMBL" id="JALLAZ020001543">
    <property type="protein sequence ID" value="KAL3773224.1"/>
    <property type="molecule type" value="Genomic_DNA"/>
</dbReference>
<keyword evidence="3 10" id="KW-0813">Transport</keyword>
<dbReference type="InterPro" id="IPR023395">
    <property type="entry name" value="MCP_dom_sf"/>
</dbReference>
<dbReference type="PANTHER" id="PTHR45788:SF2">
    <property type="entry name" value="SUCCINATE_FUMARATE MITOCHONDRIAL TRANSPORTER"/>
    <property type="match status" value="1"/>
</dbReference>
<proteinExistence type="inferred from homology"/>
<sequence>GEQEKISPFQHLLARGTAGFAESLVCHPLNTIKTRMQLTGVIRPSMLGSFPKDRVSLALGNTNFVVGWKRWRHRVLPLPTAAVTYSTAASLKIVASGTGGSVDGIFGTVRHIMQRQGPTALYQGLTVVYTGIIPKKMAIRFISFEHYKDVLGMWHNVVQTAVLIMKEEGLSALYMGVVPTMIRNGSNVAVNFTVFDWGKRWVLEWKCSNLEGDPGVISAADMRLDQWQTLLIGGLSGGVGLPPGCGQDPDAKAGGAYWERAQVQWTALELCHHCKGGGYEGALEWHHAVVDAFDARAGNYICNIQGSHEEDREVQSLRLTCHWCAGGGNVSPIE</sequence>
<evidence type="ECO:0000256" key="8">
    <source>
        <dbReference type="ARBA" id="ARBA00023136"/>
    </source>
</evidence>
<protein>
    <submittedName>
        <fullName evidence="11">Uncharacterized protein</fullName>
    </submittedName>
</protein>
<evidence type="ECO:0000313" key="11">
    <source>
        <dbReference type="EMBL" id="KAL3773224.1"/>
    </source>
</evidence>
<comment type="subcellular location">
    <subcellularLocation>
        <location evidence="1">Mitochondrion membrane</location>
        <topology evidence="1">Multi-pass membrane protein</topology>
    </subcellularLocation>
</comment>
<evidence type="ECO:0000256" key="7">
    <source>
        <dbReference type="ARBA" id="ARBA00023128"/>
    </source>
</evidence>
<evidence type="ECO:0000256" key="2">
    <source>
        <dbReference type="ARBA" id="ARBA00006375"/>
    </source>
</evidence>
<name>A0ABD3NAX1_9STRA</name>
<dbReference type="PANTHER" id="PTHR45788">
    <property type="entry name" value="SUCCINATE/FUMARATE MITOCHONDRIAL TRANSPORTER-RELATED"/>
    <property type="match status" value="1"/>
</dbReference>
<evidence type="ECO:0000256" key="9">
    <source>
        <dbReference type="PROSITE-ProRule" id="PRU00282"/>
    </source>
</evidence>
<reference evidence="11 12" key="1">
    <citation type="submission" date="2024-10" db="EMBL/GenBank/DDBJ databases">
        <title>Updated reference genomes for cyclostephanoid diatoms.</title>
        <authorList>
            <person name="Roberts W.R."/>
            <person name="Alverson A.J."/>
        </authorList>
    </citation>
    <scope>NUCLEOTIDE SEQUENCE [LARGE SCALE GENOMIC DNA]</scope>
    <source>
        <strain evidence="11 12">AJA276-08</strain>
    </source>
</reference>
<dbReference type="InterPro" id="IPR049563">
    <property type="entry name" value="TXTP-like"/>
</dbReference>
<keyword evidence="5" id="KW-0677">Repeat</keyword>
<evidence type="ECO:0000256" key="4">
    <source>
        <dbReference type="ARBA" id="ARBA00022692"/>
    </source>
</evidence>
<keyword evidence="6" id="KW-1133">Transmembrane helix</keyword>
<evidence type="ECO:0000256" key="10">
    <source>
        <dbReference type="RuleBase" id="RU000488"/>
    </source>
</evidence>
<dbReference type="AlphaFoldDB" id="A0ABD3NAX1"/>
<evidence type="ECO:0000313" key="12">
    <source>
        <dbReference type="Proteomes" id="UP001530315"/>
    </source>
</evidence>
<keyword evidence="7" id="KW-0496">Mitochondrion</keyword>
<keyword evidence="8 9" id="KW-0472">Membrane</keyword>
<feature type="non-terminal residue" evidence="11">
    <location>
        <position position="1"/>
    </location>
</feature>
<feature type="repeat" description="Solcar" evidence="9">
    <location>
        <begin position="118"/>
        <end position="201"/>
    </location>
</feature>
<gene>
    <name evidence="11" type="ORF">ACHAW5_008145</name>
</gene>
<comment type="similarity">
    <text evidence="2 10">Belongs to the mitochondrial carrier (TC 2.A.29) family.</text>
</comment>